<gene>
    <name evidence="5" type="ORF">A6E74_01130</name>
</gene>
<organism evidence="5 6">
    <name type="scientific">Enterococcus thailandicus</name>
    <dbReference type="NCBI Taxonomy" id="417368"/>
    <lineage>
        <taxon>Bacteria</taxon>
        <taxon>Bacillati</taxon>
        <taxon>Bacillota</taxon>
        <taxon>Bacilli</taxon>
        <taxon>Lactobacillales</taxon>
        <taxon>Enterococcaceae</taxon>
        <taxon>Enterococcus</taxon>
    </lineage>
</organism>
<dbReference type="InterPro" id="IPR010499">
    <property type="entry name" value="AraC_E-bd"/>
</dbReference>
<dbReference type="RefSeq" id="WP_067480828.1">
    <property type="nucleotide sequence ID" value="NZ_JARQBF010000001.1"/>
</dbReference>
<sequence length="293" mass="33613">MIQNLNKLIDYIEENLTGELSLTEIAQQMGISDYHLKRTFSFVAGMTLTEYVKNRRLALANQDLISGKKVTEVAFSYGYQTVEGFSRAFREWSGYLPSEIRKIGIQKSFPKLSFYIEVRGGISMEFKIEKKATFRLVGVSKRVPIQFEGENQRIVELAQSITEKQREEMHQLGDLYPHQVVNASYHFDEGRLAETGSLTHMIGFLTSKENIFSDLEQITVPEHTWAIFPNRGKFPEVLQETMALIFSEWLPSSEYQLVEAPEISFTSWTKDQENLASEIWLAVTKKEGITDEG</sequence>
<dbReference type="Gene3D" id="1.10.10.60">
    <property type="entry name" value="Homeodomain-like"/>
    <property type="match status" value="2"/>
</dbReference>
<dbReference type="PANTHER" id="PTHR47504">
    <property type="entry name" value="RIGHT ORIGIN-BINDING PROTEIN"/>
    <property type="match status" value="1"/>
</dbReference>
<dbReference type="InterPro" id="IPR018060">
    <property type="entry name" value="HTH_AraC"/>
</dbReference>
<reference evidence="5 6" key="1">
    <citation type="submission" date="2016-04" db="EMBL/GenBank/DDBJ databases">
        <title>Draft genome of an Enterococcus thailandicus strain isolated from bovine feces.</title>
        <authorList>
            <person name="Beukers A.G."/>
            <person name="Zaheer R."/>
            <person name="Goji N."/>
            <person name="Cook S.R."/>
            <person name="Amoako K."/>
            <person name="Chaves A.V."/>
            <person name="Ward M.P."/>
            <person name="Mcallister T.A."/>
        </authorList>
    </citation>
    <scope>NUCLEOTIDE SEQUENCE [LARGE SCALE GENOMIC DNA]</scope>
    <source>
        <strain evidence="5 6">F0711D 46</strain>
    </source>
</reference>
<name>A0A179EUX3_ENTTH</name>
<accession>A0A179EUX3</accession>
<dbReference type="Gene3D" id="3.20.80.10">
    <property type="entry name" value="Regulatory factor, effector binding domain"/>
    <property type="match status" value="1"/>
</dbReference>
<evidence type="ECO:0000256" key="3">
    <source>
        <dbReference type="ARBA" id="ARBA00023163"/>
    </source>
</evidence>
<comment type="caution">
    <text evidence="5">The sequence shown here is derived from an EMBL/GenBank/DDBJ whole genome shotgun (WGS) entry which is preliminary data.</text>
</comment>
<dbReference type="InterPro" id="IPR011256">
    <property type="entry name" value="Reg_factor_effector_dom_sf"/>
</dbReference>
<dbReference type="SUPFAM" id="SSF46689">
    <property type="entry name" value="Homeodomain-like"/>
    <property type="match status" value="2"/>
</dbReference>
<dbReference type="SMART" id="SM00342">
    <property type="entry name" value="HTH_ARAC"/>
    <property type="match status" value="1"/>
</dbReference>
<dbReference type="SUPFAM" id="SSF55136">
    <property type="entry name" value="Probable bacterial effector-binding domain"/>
    <property type="match status" value="1"/>
</dbReference>
<dbReference type="GO" id="GO:0003700">
    <property type="term" value="F:DNA-binding transcription factor activity"/>
    <property type="evidence" value="ECO:0007669"/>
    <property type="project" value="InterPro"/>
</dbReference>
<proteinExistence type="predicted"/>
<dbReference type="AlphaFoldDB" id="A0A179EUX3"/>
<dbReference type="GO" id="GO:0043565">
    <property type="term" value="F:sequence-specific DNA binding"/>
    <property type="evidence" value="ECO:0007669"/>
    <property type="project" value="InterPro"/>
</dbReference>
<keyword evidence="2" id="KW-0238">DNA-binding</keyword>
<evidence type="ECO:0000259" key="4">
    <source>
        <dbReference type="PROSITE" id="PS01124"/>
    </source>
</evidence>
<feature type="domain" description="HTH araC/xylS-type" evidence="4">
    <location>
        <begin position="6"/>
        <end position="103"/>
    </location>
</feature>
<evidence type="ECO:0000313" key="5">
    <source>
        <dbReference type="EMBL" id="OAQ57008.1"/>
    </source>
</evidence>
<keyword evidence="1" id="KW-0805">Transcription regulation</keyword>
<dbReference type="EMBL" id="LWMN01000001">
    <property type="protein sequence ID" value="OAQ57008.1"/>
    <property type="molecule type" value="Genomic_DNA"/>
</dbReference>
<keyword evidence="6" id="KW-1185">Reference proteome</keyword>
<evidence type="ECO:0000256" key="2">
    <source>
        <dbReference type="ARBA" id="ARBA00023125"/>
    </source>
</evidence>
<dbReference type="Pfam" id="PF06445">
    <property type="entry name" value="GyrI-like"/>
    <property type="match status" value="1"/>
</dbReference>
<dbReference type="Proteomes" id="UP000078516">
    <property type="component" value="Unassembled WGS sequence"/>
</dbReference>
<dbReference type="PROSITE" id="PS01124">
    <property type="entry name" value="HTH_ARAC_FAMILY_2"/>
    <property type="match status" value="1"/>
</dbReference>
<dbReference type="InterPro" id="IPR009057">
    <property type="entry name" value="Homeodomain-like_sf"/>
</dbReference>
<dbReference type="SMART" id="SM00871">
    <property type="entry name" value="AraC_E_bind"/>
    <property type="match status" value="1"/>
</dbReference>
<dbReference type="PANTHER" id="PTHR47504:SF5">
    <property type="entry name" value="RIGHT ORIGIN-BINDING PROTEIN"/>
    <property type="match status" value="1"/>
</dbReference>
<dbReference type="InterPro" id="IPR029442">
    <property type="entry name" value="GyrI-like"/>
</dbReference>
<keyword evidence="3" id="KW-0804">Transcription</keyword>
<evidence type="ECO:0000313" key="6">
    <source>
        <dbReference type="Proteomes" id="UP000078516"/>
    </source>
</evidence>
<dbReference type="InterPro" id="IPR050959">
    <property type="entry name" value="MarA-like"/>
</dbReference>
<protein>
    <submittedName>
        <fullName evidence="5">AraC family transcriptional regulator</fullName>
    </submittedName>
</protein>
<evidence type="ECO:0000256" key="1">
    <source>
        <dbReference type="ARBA" id="ARBA00023015"/>
    </source>
</evidence>
<dbReference type="Pfam" id="PF12833">
    <property type="entry name" value="HTH_18"/>
    <property type="match status" value="1"/>
</dbReference>